<comment type="caution">
    <text evidence="9">The sequence shown here is derived from an EMBL/GenBank/DDBJ whole genome shotgun (WGS) entry which is preliminary data.</text>
</comment>
<dbReference type="InterPro" id="IPR033985">
    <property type="entry name" value="SusD-like_N"/>
</dbReference>
<dbReference type="OrthoDB" id="727588at2"/>
<keyword evidence="10" id="KW-1185">Reference proteome</keyword>
<evidence type="ECO:0000256" key="3">
    <source>
        <dbReference type="ARBA" id="ARBA00022729"/>
    </source>
</evidence>
<evidence type="ECO:0000256" key="5">
    <source>
        <dbReference type="ARBA" id="ARBA00023237"/>
    </source>
</evidence>
<evidence type="ECO:0000256" key="4">
    <source>
        <dbReference type="ARBA" id="ARBA00023136"/>
    </source>
</evidence>
<feature type="domain" description="SusD-like N-terminal" evidence="8">
    <location>
        <begin position="21"/>
        <end position="206"/>
    </location>
</feature>
<comment type="similarity">
    <text evidence="2">Belongs to the SusD family.</text>
</comment>
<dbReference type="GO" id="GO:0009279">
    <property type="term" value="C:cell outer membrane"/>
    <property type="evidence" value="ECO:0007669"/>
    <property type="project" value="UniProtKB-SubCell"/>
</dbReference>
<organism evidence="9 10">
    <name type="scientific">Bacteroides faecalis</name>
    <dbReference type="NCBI Taxonomy" id="2447885"/>
    <lineage>
        <taxon>Bacteria</taxon>
        <taxon>Pseudomonadati</taxon>
        <taxon>Bacteroidota</taxon>
        <taxon>Bacteroidia</taxon>
        <taxon>Bacteroidales</taxon>
        <taxon>Bacteroidaceae</taxon>
        <taxon>Bacteroides</taxon>
    </lineage>
</organism>
<evidence type="ECO:0000256" key="1">
    <source>
        <dbReference type="ARBA" id="ARBA00004442"/>
    </source>
</evidence>
<evidence type="ECO:0008006" key="11">
    <source>
        <dbReference type="Google" id="ProtNLM"/>
    </source>
</evidence>
<protein>
    <recommendedName>
        <fullName evidence="11">SusD-like N-terminal domain-containing protein</fullName>
    </recommendedName>
</protein>
<feature type="chain" id="PRO_5019413029" description="SusD-like N-terminal domain-containing protein" evidence="6">
    <location>
        <begin position="21"/>
        <end position="496"/>
    </location>
</feature>
<name>A0A401LVV9_9BACE</name>
<evidence type="ECO:0000259" key="7">
    <source>
        <dbReference type="Pfam" id="PF07980"/>
    </source>
</evidence>
<dbReference type="InterPro" id="IPR011990">
    <property type="entry name" value="TPR-like_helical_dom_sf"/>
</dbReference>
<gene>
    <name evidence="9" type="ORF">KGMB02408_26030</name>
</gene>
<feature type="domain" description="RagB/SusD" evidence="7">
    <location>
        <begin position="366"/>
        <end position="472"/>
    </location>
</feature>
<dbReference type="PROSITE" id="PS51257">
    <property type="entry name" value="PROKAR_LIPOPROTEIN"/>
    <property type="match status" value="1"/>
</dbReference>
<reference evidence="9 10" key="1">
    <citation type="submission" date="2018-10" db="EMBL/GenBank/DDBJ databases">
        <title>Draft Genome Sequence of Bacteroides sp. KCTC 15687.</title>
        <authorList>
            <person name="Yu S.Y."/>
            <person name="Kim J.S."/>
            <person name="Oh B.S."/>
            <person name="Park S.H."/>
            <person name="Kang S.W."/>
            <person name="Park J.E."/>
            <person name="Choi S.H."/>
            <person name="Han K.I."/>
            <person name="Lee K.C."/>
            <person name="Eom M.K."/>
            <person name="Suh M.K."/>
            <person name="Lee D.H."/>
            <person name="Yoon H."/>
            <person name="Kim B."/>
            <person name="Yang S.J."/>
            <person name="Lee J.S."/>
            <person name="Lee J.H."/>
        </authorList>
    </citation>
    <scope>NUCLEOTIDE SEQUENCE [LARGE SCALE GENOMIC DNA]</scope>
    <source>
        <strain evidence="9 10">KCTC 15687</strain>
    </source>
</reference>
<comment type="subcellular location">
    <subcellularLocation>
        <location evidence="1">Cell outer membrane</location>
    </subcellularLocation>
</comment>
<evidence type="ECO:0000256" key="2">
    <source>
        <dbReference type="ARBA" id="ARBA00006275"/>
    </source>
</evidence>
<dbReference type="RefSeq" id="WP_125041548.1">
    <property type="nucleotide sequence ID" value="NZ_BHWB01000007.1"/>
</dbReference>
<dbReference type="Pfam" id="PF07980">
    <property type="entry name" value="SusD_RagB"/>
    <property type="match status" value="1"/>
</dbReference>
<evidence type="ECO:0000259" key="8">
    <source>
        <dbReference type="Pfam" id="PF14322"/>
    </source>
</evidence>
<dbReference type="Gene3D" id="1.25.40.390">
    <property type="match status" value="2"/>
</dbReference>
<dbReference type="InterPro" id="IPR012944">
    <property type="entry name" value="SusD_RagB_dom"/>
</dbReference>
<accession>A0A401LVV9</accession>
<dbReference type="AlphaFoldDB" id="A0A401LVV9"/>
<feature type="signal peptide" evidence="6">
    <location>
        <begin position="1"/>
        <end position="20"/>
    </location>
</feature>
<dbReference type="SUPFAM" id="SSF48452">
    <property type="entry name" value="TPR-like"/>
    <property type="match status" value="1"/>
</dbReference>
<dbReference type="Pfam" id="PF14322">
    <property type="entry name" value="SusD-like_3"/>
    <property type="match status" value="1"/>
</dbReference>
<keyword evidence="4" id="KW-0472">Membrane</keyword>
<keyword evidence="3 6" id="KW-0732">Signal</keyword>
<evidence type="ECO:0000313" key="10">
    <source>
        <dbReference type="Proteomes" id="UP000288079"/>
    </source>
</evidence>
<evidence type="ECO:0000313" key="9">
    <source>
        <dbReference type="EMBL" id="GCB35658.1"/>
    </source>
</evidence>
<proteinExistence type="inferred from homology"/>
<sequence>MKIYKYLIGLISLSMLSACSDWLDIQPQDTTEDDQLFETGEGFRNALNGVYRQMAGSSMYGKELTWGALDAMAKYYTPSTGTNEYYFSRYEYTGTNAYPVVQNFWSTAYNCIANCNNLIQRTQKEPVTTFMKGADEKNVILGEALALRAILHFDIMRLFASAQMNDPMKQIPFVDVYPCTFKEYGTNEEVSDLIIKDLKQAKELLAKFDVPRISWMMSEVRWKNDYQRLISSAEEVPEDLFFAYRSYRLNYYAICGMLARVYLYKGMYEEAFRETEIVVNAVAEKYQEYIFNFTNSRDMAAGNSKLYDEIIFALSNQRLEEDYRTYRSGNEKLYLSNWSPLSGWFAGDANDIRYKLLVEEGWDYYSSKYLPAEGTLKKYAMDIIPMLRLGEMYYIRAEYYNHLSLADNLEPDAKEALQKQALEEFAKVRRGHGCNQEYVSTSGGDAWFNRELLNEARREFIGEGQLFFYYKRLGEKIPGMGDTKNFVLPYPQNEAL</sequence>
<dbReference type="EMBL" id="BHWB01000007">
    <property type="protein sequence ID" value="GCB35658.1"/>
    <property type="molecule type" value="Genomic_DNA"/>
</dbReference>
<dbReference type="Proteomes" id="UP000288079">
    <property type="component" value="Unassembled WGS sequence"/>
</dbReference>
<keyword evidence="5" id="KW-0998">Cell outer membrane</keyword>
<evidence type="ECO:0000256" key="6">
    <source>
        <dbReference type="SAM" id="SignalP"/>
    </source>
</evidence>